<dbReference type="Proteomes" id="UP000693738">
    <property type="component" value="Unassembled WGS sequence"/>
</dbReference>
<evidence type="ECO:0000313" key="1">
    <source>
        <dbReference type="EMBL" id="CAG7566334.1"/>
    </source>
</evidence>
<evidence type="ECO:0000313" key="2">
    <source>
        <dbReference type="Proteomes" id="UP000693738"/>
    </source>
</evidence>
<feature type="non-terminal residue" evidence="1">
    <location>
        <position position="1"/>
    </location>
</feature>
<proteinExistence type="predicted"/>
<organism evidence="1 2">
    <name type="scientific">Fusarium equiseti</name>
    <name type="common">Fusarium scirpi</name>
    <dbReference type="NCBI Taxonomy" id="61235"/>
    <lineage>
        <taxon>Eukaryota</taxon>
        <taxon>Fungi</taxon>
        <taxon>Dikarya</taxon>
        <taxon>Ascomycota</taxon>
        <taxon>Pezizomycotina</taxon>
        <taxon>Sordariomycetes</taxon>
        <taxon>Hypocreomycetidae</taxon>
        <taxon>Hypocreales</taxon>
        <taxon>Nectriaceae</taxon>
        <taxon>Fusarium</taxon>
        <taxon>Fusarium incarnatum-equiseti species complex</taxon>
    </lineage>
</organism>
<gene>
    <name evidence="1" type="ORF">FEQUK3_LOCUS12052</name>
</gene>
<dbReference type="AlphaFoldDB" id="A0A8J2NPU2"/>
<protein>
    <submittedName>
        <fullName evidence="1">Uncharacterized protein</fullName>
    </submittedName>
</protein>
<comment type="caution">
    <text evidence="1">The sequence shown here is derived from an EMBL/GenBank/DDBJ whole genome shotgun (WGS) entry which is preliminary data.</text>
</comment>
<accession>A0A8J2NPU2</accession>
<dbReference type="EMBL" id="CAJSTJ010000206">
    <property type="protein sequence ID" value="CAG7566334.1"/>
    <property type="molecule type" value="Genomic_DNA"/>
</dbReference>
<reference evidence="1" key="1">
    <citation type="submission" date="2021-05" db="EMBL/GenBank/DDBJ databases">
        <authorList>
            <person name="Khan N."/>
        </authorList>
    </citation>
    <scope>NUCLEOTIDE SEQUENCE</scope>
</reference>
<sequence length="166" mass="19034">IREGGYLIAAIGGQKPEGETRRSNPGGHILQALPSDLMQMALFPSHKRTPNEVRDALNDEAVARLWEVEVSESKLILQPVWEVYNNAAQKEKEEAFKKYVTVVIENLIVAVAWFWIDMLKRSRGEEWDGADAWLKELTDIGVEETVTKHADFKVEIRWSYIRLIKT</sequence>
<name>A0A8J2NPU2_FUSEQ</name>